<feature type="transmembrane region" description="Helical" evidence="1">
    <location>
        <begin position="393"/>
        <end position="415"/>
    </location>
</feature>
<feature type="transmembrane region" description="Helical" evidence="1">
    <location>
        <begin position="307"/>
        <end position="337"/>
    </location>
</feature>
<organism evidence="2 3">
    <name type="scientific">Roseburia inulinivorans</name>
    <dbReference type="NCBI Taxonomy" id="360807"/>
    <lineage>
        <taxon>Bacteria</taxon>
        <taxon>Bacillati</taxon>
        <taxon>Bacillota</taxon>
        <taxon>Clostridia</taxon>
        <taxon>Lachnospirales</taxon>
        <taxon>Lachnospiraceae</taxon>
        <taxon>Roseburia</taxon>
    </lineage>
</organism>
<feature type="transmembrane region" description="Helical" evidence="1">
    <location>
        <begin position="484"/>
        <end position="501"/>
    </location>
</feature>
<feature type="transmembrane region" description="Helical" evidence="1">
    <location>
        <begin position="29"/>
        <end position="49"/>
    </location>
</feature>
<feature type="transmembrane region" description="Helical" evidence="1">
    <location>
        <begin position="349"/>
        <end position="368"/>
    </location>
</feature>
<gene>
    <name evidence="2" type="ORF">DW707_02025</name>
</gene>
<feature type="transmembrane region" description="Helical" evidence="1">
    <location>
        <begin position="427"/>
        <end position="446"/>
    </location>
</feature>
<keyword evidence="1" id="KW-0812">Transmembrane</keyword>
<feature type="transmembrane region" description="Helical" evidence="1">
    <location>
        <begin position="452"/>
        <end position="472"/>
    </location>
</feature>
<feature type="transmembrane region" description="Helical" evidence="1">
    <location>
        <begin position="148"/>
        <end position="170"/>
    </location>
</feature>
<name>A0A3R6D645_9FIRM</name>
<evidence type="ECO:0008006" key="4">
    <source>
        <dbReference type="Google" id="ProtNLM"/>
    </source>
</evidence>
<feature type="transmembrane region" description="Helical" evidence="1">
    <location>
        <begin position="102"/>
        <end position="127"/>
    </location>
</feature>
<dbReference type="EMBL" id="QSKW01000002">
    <property type="protein sequence ID" value="RHF00006.1"/>
    <property type="molecule type" value="Genomic_DNA"/>
</dbReference>
<feature type="transmembrane region" description="Helical" evidence="1">
    <location>
        <begin position="278"/>
        <end position="295"/>
    </location>
</feature>
<sequence length="620" mass="70124">MEKKQKLQRIWLVLSGMAFWGLMMPATILGILISIGVIYILISVAAVAVEERKIVFDGRSGRLLAAFFVLYCILWHSFFERWILSSKIQVITTRMGIKNDTFISMVAIAGIICSLYFTAMVISLLVGEHEKISCISCENLQWKMNVQDILICLLIAVIFGFELATAPFANGYPGTDSAAFLYIGRRMHEGAIPYVDLFDHKGIILYLIEYFGLSISGGKFFGVWILEIAGLFATALLVMKIAALFSEKKEAGYLSVVGTLFIFTGYMTIEGGNVVEEYALPWITVALYIVLRYFVEDTYRRRDITWLGISFAVVFLLRANMITAWAALLPVVFFYLIYKKRYADIGKCILWFVIGCAVVFVPAFLYFVKTDSLKAMMDCYFTFNFGYSDKESGFLPIIMTMVYLIGETALGWLVLILSGVACKKKELWLLNLWFFVVSLLLSAMSGRNYQHYGIMLVPAFIVPLVVSADWLLGFKKEKEKKGRILVIVATVTVLLAGVNIVKYNGNGNISEAAAFLRENTSEGDDVLVLGNNSRYYLESGRKTENRFFYQTPPINVNDELYGEFEKELVTKMPVCVIVPGSKGKTEDDNYKKVLEQFDAWEKEGAYSCVEFDSFYAYMKK</sequence>
<evidence type="ECO:0000256" key="1">
    <source>
        <dbReference type="SAM" id="Phobius"/>
    </source>
</evidence>
<evidence type="ECO:0000313" key="2">
    <source>
        <dbReference type="EMBL" id="RHF00006.1"/>
    </source>
</evidence>
<reference evidence="2 3" key="1">
    <citation type="submission" date="2018-08" db="EMBL/GenBank/DDBJ databases">
        <title>A genome reference for cultivated species of the human gut microbiota.</title>
        <authorList>
            <person name="Zou Y."/>
            <person name="Xue W."/>
            <person name="Luo G."/>
        </authorList>
    </citation>
    <scope>NUCLEOTIDE SEQUENCE [LARGE SCALE GENOMIC DNA]</scope>
    <source>
        <strain evidence="2 3">AM27-11</strain>
    </source>
</reference>
<feature type="transmembrane region" description="Helical" evidence="1">
    <location>
        <begin position="220"/>
        <end position="245"/>
    </location>
</feature>
<feature type="transmembrane region" description="Helical" evidence="1">
    <location>
        <begin position="61"/>
        <end position="79"/>
    </location>
</feature>
<dbReference type="Proteomes" id="UP000286271">
    <property type="component" value="Unassembled WGS sequence"/>
</dbReference>
<protein>
    <recommendedName>
        <fullName evidence="4">Glycosyltransferase RgtA/B/C/D-like domain-containing protein</fullName>
    </recommendedName>
</protein>
<dbReference type="AlphaFoldDB" id="A0A3R6D645"/>
<dbReference type="RefSeq" id="WP_118585462.1">
    <property type="nucleotide sequence ID" value="NZ_QRVS01000004.1"/>
</dbReference>
<evidence type="ECO:0000313" key="3">
    <source>
        <dbReference type="Proteomes" id="UP000286271"/>
    </source>
</evidence>
<keyword evidence="1" id="KW-0472">Membrane</keyword>
<accession>A0A3R6D645</accession>
<comment type="caution">
    <text evidence="2">The sequence shown here is derived from an EMBL/GenBank/DDBJ whole genome shotgun (WGS) entry which is preliminary data.</text>
</comment>
<feature type="transmembrane region" description="Helical" evidence="1">
    <location>
        <begin position="7"/>
        <end position="23"/>
    </location>
</feature>
<keyword evidence="1" id="KW-1133">Transmembrane helix</keyword>
<feature type="transmembrane region" description="Helical" evidence="1">
    <location>
        <begin position="251"/>
        <end position="269"/>
    </location>
</feature>
<proteinExistence type="predicted"/>